<dbReference type="EMBL" id="BKCP01013448">
    <property type="protein sequence ID" value="GER57653.1"/>
    <property type="molecule type" value="Genomic_DNA"/>
</dbReference>
<evidence type="ECO:0000313" key="1">
    <source>
        <dbReference type="EMBL" id="GER57653.1"/>
    </source>
</evidence>
<proteinExistence type="predicted"/>
<keyword evidence="2" id="KW-1185">Reference proteome</keyword>
<accession>A0A5A7RK89</accession>
<comment type="caution">
    <text evidence="1">The sequence shown here is derived from an EMBL/GenBank/DDBJ whole genome shotgun (WGS) entry which is preliminary data.</text>
</comment>
<protein>
    <submittedName>
        <fullName evidence="1">Type I restriction enzyme EcoR124II R protein</fullName>
    </submittedName>
</protein>
<organism evidence="1 2">
    <name type="scientific">Striga asiatica</name>
    <name type="common">Asiatic witchweed</name>
    <name type="synonym">Buchnera asiatica</name>
    <dbReference type="NCBI Taxonomy" id="4170"/>
    <lineage>
        <taxon>Eukaryota</taxon>
        <taxon>Viridiplantae</taxon>
        <taxon>Streptophyta</taxon>
        <taxon>Embryophyta</taxon>
        <taxon>Tracheophyta</taxon>
        <taxon>Spermatophyta</taxon>
        <taxon>Magnoliopsida</taxon>
        <taxon>eudicotyledons</taxon>
        <taxon>Gunneridae</taxon>
        <taxon>Pentapetalae</taxon>
        <taxon>asterids</taxon>
        <taxon>lamiids</taxon>
        <taxon>Lamiales</taxon>
        <taxon>Orobanchaceae</taxon>
        <taxon>Buchnereae</taxon>
        <taxon>Striga</taxon>
    </lineage>
</organism>
<name>A0A5A7RK89_STRAF</name>
<evidence type="ECO:0000313" key="2">
    <source>
        <dbReference type="Proteomes" id="UP000325081"/>
    </source>
</evidence>
<dbReference type="OrthoDB" id="1293041at2759"/>
<feature type="non-terminal residue" evidence="1">
    <location>
        <position position="277"/>
    </location>
</feature>
<gene>
    <name evidence="1" type="ORF">STAS_35475</name>
</gene>
<sequence length="277" mass="31191">MCCDSSLFLGIKRAASSEALAAVEMKNSKGSVDTADPLAKVSLSDFGFTPESIQSYPSFSVIYSLAQKPGLEFMAGIVKNISRLKSQVVNIFYVLNLAVGDDRFVDHLGRLIVNLLKDEAFHQAFVGYILRYSDQYPGVLALVEAYSMQNSDQERVECLRRDAGLGFIRSFISLYFSSYWGTGVVHGSAASCVKRLMEMMQPGKFNHWKLLPMVKFCSKFRLSLQIDRDKDLYEVGLLSFRPTSTIKWFTIDWLDEEEFYIGMSSHSEHPYPGCSPV</sequence>
<dbReference type="Proteomes" id="UP000325081">
    <property type="component" value="Unassembled WGS sequence"/>
</dbReference>
<dbReference type="AlphaFoldDB" id="A0A5A7RK89"/>
<reference evidence="2" key="1">
    <citation type="journal article" date="2019" name="Curr. Biol.">
        <title>Genome Sequence of Striga asiatica Provides Insight into the Evolution of Plant Parasitism.</title>
        <authorList>
            <person name="Yoshida S."/>
            <person name="Kim S."/>
            <person name="Wafula E.K."/>
            <person name="Tanskanen J."/>
            <person name="Kim Y.M."/>
            <person name="Honaas L."/>
            <person name="Yang Z."/>
            <person name="Spallek T."/>
            <person name="Conn C.E."/>
            <person name="Ichihashi Y."/>
            <person name="Cheong K."/>
            <person name="Cui S."/>
            <person name="Der J.P."/>
            <person name="Gundlach H."/>
            <person name="Jiao Y."/>
            <person name="Hori C."/>
            <person name="Ishida J.K."/>
            <person name="Kasahara H."/>
            <person name="Kiba T."/>
            <person name="Kim M.S."/>
            <person name="Koo N."/>
            <person name="Laohavisit A."/>
            <person name="Lee Y.H."/>
            <person name="Lumba S."/>
            <person name="McCourt P."/>
            <person name="Mortimer J.C."/>
            <person name="Mutuku J.M."/>
            <person name="Nomura T."/>
            <person name="Sasaki-Sekimoto Y."/>
            <person name="Seto Y."/>
            <person name="Wang Y."/>
            <person name="Wakatake T."/>
            <person name="Sakakibara H."/>
            <person name="Demura T."/>
            <person name="Yamaguchi S."/>
            <person name="Yoneyama K."/>
            <person name="Manabe R.I."/>
            <person name="Nelson D.C."/>
            <person name="Schulman A.H."/>
            <person name="Timko M.P."/>
            <person name="dePamphilis C.W."/>
            <person name="Choi D."/>
            <person name="Shirasu K."/>
        </authorList>
    </citation>
    <scope>NUCLEOTIDE SEQUENCE [LARGE SCALE GENOMIC DNA]</scope>
    <source>
        <strain evidence="2">cv. UVA1</strain>
    </source>
</reference>